<dbReference type="EMBL" id="MN739814">
    <property type="protein sequence ID" value="QHT27185.1"/>
    <property type="molecule type" value="Genomic_DNA"/>
</dbReference>
<accession>A0A6C0EIL0</accession>
<evidence type="ECO:0000256" key="1">
    <source>
        <dbReference type="SAM" id="MobiDB-lite"/>
    </source>
</evidence>
<feature type="region of interest" description="Disordered" evidence="1">
    <location>
        <begin position="185"/>
        <end position="204"/>
    </location>
</feature>
<organism evidence="2">
    <name type="scientific">viral metagenome</name>
    <dbReference type="NCBI Taxonomy" id="1070528"/>
    <lineage>
        <taxon>unclassified sequences</taxon>
        <taxon>metagenomes</taxon>
        <taxon>organismal metagenomes</taxon>
    </lineage>
</organism>
<evidence type="ECO:0000313" key="2">
    <source>
        <dbReference type="EMBL" id="QHT27185.1"/>
    </source>
</evidence>
<protein>
    <submittedName>
        <fullName evidence="2">Uncharacterized protein</fullName>
    </submittedName>
</protein>
<proteinExistence type="predicted"/>
<feature type="compositionally biased region" description="Basic and acidic residues" evidence="1">
    <location>
        <begin position="192"/>
        <end position="204"/>
    </location>
</feature>
<reference evidence="2" key="1">
    <citation type="journal article" date="2020" name="Nature">
        <title>Giant virus diversity and host interactions through global metagenomics.</title>
        <authorList>
            <person name="Schulz F."/>
            <person name="Roux S."/>
            <person name="Paez-Espino D."/>
            <person name="Jungbluth S."/>
            <person name="Walsh D.A."/>
            <person name="Denef V.J."/>
            <person name="McMahon K.D."/>
            <person name="Konstantinidis K.T."/>
            <person name="Eloe-Fadrosh E.A."/>
            <person name="Kyrpides N.C."/>
            <person name="Woyke T."/>
        </authorList>
    </citation>
    <scope>NUCLEOTIDE SEQUENCE</scope>
    <source>
        <strain evidence="2">GVMAG-M-3300023179-2</strain>
    </source>
</reference>
<name>A0A6C0EIL0_9ZZZZ</name>
<sequence>MYKLKYNKYKLKYLSLKHKLHQTGGNDYEYYFLHPTNITSINDSFGNKFLSQKIKAINELLLKPYDKVSPNDKLTSENEIEYMLEEINESNEYYCIINLQFIIYKFKNLACYKSYDTLLKQQIDDILDLILKYFKDNKIKSNIIHDYNLLNKILNPHNNADIIIEELDKYLKYIKDKYPIVKKHQRSKSPKLLRESDKTKSIPDKTENTDTKYINLNMKIVHIIKEGNIIIVLVLNYIKQQEREYIDFFIIKSQDKSNNIPLNIKLIDDIISKNKSAIIHTCLNKYIPLNVIGLLNNKPIINYDNNKKNICINENLIEDDKTFAITNTPTTPINNSIINFVKKLLIDKKLFQMFHSYLINQIKKSINIINISELNKFIIIATSLELFFTQNILYYNDGNTNHAEQALLSKHTDISEIYIIKFSYTEQNLLKLLNNEITQKEFNNLLITLCGIPCQSCLDIIKAKGINNIFLSNHYGEIIKLDESIEQTYRTNGDVFINFNEYLYGLYSSPIS</sequence>
<dbReference type="AlphaFoldDB" id="A0A6C0EIL0"/>